<dbReference type="GO" id="GO:0006974">
    <property type="term" value="P:DNA damage response"/>
    <property type="evidence" value="ECO:0007669"/>
    <property type="project" value="TreeGrafter"/>
</dbReference>
<evidence type="ECO:0000259" key="6">
    <source>
        <dbReference type="PROSITE" id="PS50237"/>
    </source>
</evidence>
<feature type="compositionally biased region" description="Low complexity" evidence="5">
    <location>
        <begin position="195"/>
        <end position="207"/>
    </location>
</feature>
<feature type="compositionally biased region" description="Gly residues" evidence="5">
    <location>
        <begin position="554"/>
        <end position="568"/>
    </location>
</feature>
<dbReference type="Gene3D" id="3.30.2160.10">
    <property type="entry name" value="Hect, E3 ligase catalytic domain"/>
    <property type="match status" value="1"/>
</dbReference>
<feature type="region of interest" description="Disordered" evidence="5">
    <location>
        <begin position="511"/>
        <end position="577"/>
    </location>
</feature>
<keyword evidence="2 3" id="KW-0833">Ubl conjugation pathway</keyword>
<evidence type="ECO:0000256" key="5">
    <source>
        <dbReference type="SAM" id="MobiDB-lite"/>
    </source>
</evidence>
<feature type="non-terminal residue" evidence="8">
    <location>
        <position position="1178"/>
    </location>
</feature>
<evidence type="ECO:0000256" key="3">
    <source>
        <dbReference type="PROSITE-ProRule" id="PRU00104"/>
    </source>
</evidence>
<dbReference type="InterPro" id="IPR035983">
    <property type="entry name" value="Hect_E3_ubiquitin_ligase"/>
</dbReference>
<dbReference type="Gene3D" id="3.90.1750.10">
    <property type="entry name" value="Hect, E3 ligase catalytic domains"/>
    <property type="match status" value="1"/>
</dbReference>
<dbReference type="Proteomes" id="UP000595437">
    <property type="component" value="Chromosome 20"/>
</dbReference>
<proteinExistence type="inferred from homology"/>
<reference evidence="8" key="2">
    <citation type="journal article" name="Sci. Data">
        <title>Chromosome-scale genome assembly of the sea louse Caligus rogercresseyi by SMRT sequencing and Hi-C analysis.</title>
        <authorList>
            <person name="Gallardo-Escarate C."/>
            <person name="Valenzuela-Munoz V."/>
            <person name="Nunez-Acuna G."/>
            <person name="Valenzuela-Miranda D."/>
            <person name="Goncalves A.T."/>
            <person name="Escobar-Sepulveda H."/>
            <person name="Liachko I."/>
            <person name="Nelson B."/>
            <person name="Roberts S."/>
            <person name="Warren W."/>
        </authorList>
    </citation>
    <scope>NUCLEOTIDE SEQUENCE</scope>
    <source>
        <tissue evidence="8">Whole tissue</tissue>
    </source>
</reference>
<dbReference type="PANTHER" id="PTHR45670:SF13">
    <property type="entry name" value="E3 UBIQUITIN-PROTEIN LIGASE TRIP12"/>
    <property type="match status" value="1"/>
</dbReference>
<dbReference type="EC" id="2.3.2.26" evidence="4"/>
<gene>
    <name evidence="8" type="ORF">FKW44_024118</name>
    <name evidence="7" type="ORF">FKW44_024617</name>
</gene>
<dbReference type="EMBL" id="CP045909">
    <property type="protein sequence ID" value="QQP32337.1"/>
    <property type="molecule type" value="Genomic_DNA"/>
</dbReference>
<feature type="compositionally biased region" description="Acidic residues" evidence="5">
    <location>
        <begin position="520"/>
        <end position="538"/>
    </location>
</feature>
<dbReference type="InterPro" id="IPR000569">
    <property type="entry name" value="HECT_dom"/>
</dbReference>
<comment type="function">
    <text evidence="4">E3 ubiquitin-protein ligase which accepts ubiquitin from an E2 ubiquitin-conjugating enzyme in the form of a thioester and then directly transfers the ubiquitin to targeted substrates.</text>
</comment>
<keyword evidence="9" id="KW-1185">Reference proteome</keyword>
<dbReference type="GO" id="GO:0000209">
    <property type="term" value="P:protein polyubiquitination"/>
    <property type="evidence" value="ECO:0007669"/>
    <property type="project" value="TreeGrafter"/>
</dbReference>
<comment type="pathway">
    <text evidence="4">Protein modification; protein ubiquitination.</text>
</comment>
<evidence type="ECO:0000313" key="9">
    <source>
        <dbReference type="Proteomes" id="UP000595437"/>
    </source>
</evidence>
<feature type="active site" description="Glycyl thioester intermediate" evidence="3">
    <location>
        <position position="1168"/>
    </location>
</feature>
<accession>A0A7T8GMJ3</accession>
<dbReference type="Proteomes" id="UP000595437">
    <property type="component" value="Chromosome 19"/>
</dbReference>
<keyword evidence="1 4" id="KW-0808">Transferase</keyword>
<evidence type="ECO:0000256" key="1">
    <source>
        <dbReference type="ARBA" id="ARBA00022679"/>
    </source>
</evidence>
<dbReference type="EMBL" id="CP045908">
    <property type="protein sequence ID" value="QQP32924.1"/>
    <property type="molecule type" value="Genomic_DNA"/>
</dbReference>
<dbReference type="Pfam" id="PF00632">
    <property type="entry name" value="HECT"/>
    <property type="match status" value="1"/>
</dbReference>
<evidence type="ECO:0000313" key="7">
    <source>
        <dbReference type="EMBL" id="QQP32337.1"/>
    </source>
</evidence>
<dbReference type="PROSITE" id="PS50237">
    <property type="entry name" value="HECT"/>
    <property type="match status" value="1"/>
</dbReference>
<reference evidence="9" key="1">
    <citation type="submission" date="2021-01" db="EMBL/GenBank/DDBJ databases">
        <title>Caligus Genome Assembly.</title>
        <authorList>
            <person name="Gallardo-Escarate C."/>
        </authorList>
    </citation>
    <scope>NUCLEOTIDE SEQUENCE [LARGE SCALE GENOMIC DNA]</scope>
</reference>
<evidence type="ECO:0000256" key="2">
    <source>
        <dbReference type="ARBA" id="ARBA00022786"/>
    </source>
</evidence>
<dbReference type="SUPFAM" id="SSF56204">
    <property type="entry name" value="Hect, E3 ligase catalytic domain"/>
    <property type="match status" value="1"/>
</dbReference>
<comment type="catalytic activity">
    <reaction evidence="4">
        <text>S-ubiquitinyl-[E2 ubiquitin-conjugating enzyme]-L-cysteine + [acceptor protein]-L-lysine = [E2 ubiquitin-conjugating enzyme]-L-cysteine + N(6)-ubiquitinyl-[acceptor protein]-L-lysine.</text>
        <dbReference type="EC" id="2.3.2.26"/>
    </reaction>
</comment>
<feature type="compositionally biased region" description="Low complexity" evidence="5">
    <location>
        <begin position="259"/>
        <end position="276"/>
    </location>
</feature>
<keyword evidence="8" id="KW-0675">Receptor</keyword>
<dbReference type="GO" id="GO:0043161">
    <property type="term" value="P:proteasome-mediated ubiquitin-dependent protein catabolic process"/>
    <property type="evidence" value="ECO:0007669"/>
    <property type="project" value="TreeGrafter"/>
</dbReference>
<dbReference type="PANTHER" id="PTHR45670">
    <property type="entry name" value="E3 UBIQUITIN-PROTEIN LIGASE TRIP12"/>
    <property type="match status" value="1"/>
</dbReference>
<protein>
    <recommendedName>
        <fullName evidence="4">E3 ubiquitin-protein ligase</fullName>
        <ecNumber evidence="4">2.3.2.26</ecNumber>
    </recommendedName>
</protein>
<dbReference type="GO" id="GO:0016607">
    <property type="term" value="C:nuclear speck"/>
    <property type="evidence" value="ECO:0007669"/>
    <property type="project" value="TreeGrafter"/>
</dbReference>
<dbReference type="SMART" id="SM00119">
    <property type="entry name" value="HECTc"/>
    <property type="match status" value="1"/>
</dbReference>
<dbReference type="UniPathway" id="UPA00143"/>
<name>A0A7T8GMJ3_CALRO</name>
<dbReference type="AlphaFoldDB" id="A0A7T8GMJ3"/>
<feature type="compositionally biased region" description="Low complexity" evidence="5">
    <location>
        <begin position="214"/>
        <end position="223"/>
    </location>
</feature>
<feature type="domain" description="HECT" evidence="6">
    <location>
        <begin position="839"/>
        <end position="1178"/>
    </location>
</feature>
<feature type="region of interest" description="Disordered" evidence="5">
    <location>
        <begin position="148"/>
        <end position="288"/>
    </location>
</feature>
<dbReference type="OrthoDB" id="271273at2759"/>
<dbReference type="Gene3D" id="3.30.2410.10">
    <property type="entry name" value="Hect, E3 ligase catalytic domain"/>
    <property type="match status" value="1"/>
</dbReference>
<organism evidence="8 9">
    <name type="scientific">Caligus rogercresseyi</name>
    <name type="common">Sea louse</name>
    <dbReference type="NCBI Taxonomy" id="217165"/>
    <lineage>
        <taxon>Eukaryota</taxon>
        <taxon>Metazoa</taxon>
        <taxon>Ecdysozoa</taxon>
        <taxon>Arthropoda</taxon>
        <taxon>Crustacea</taxon>
        <taxon>Multicrustacea</taxon>
        <taxon>Hexanauplia</taxon>
        <taxon>Copepoda</taxon>
        <taxon>Siphonostomatoida</taxon>
        <taxon>Caligidae</taxon>
        <taxon>Caligus</taxon>
    </lineage>
</organism>
<evidence type="ECO:0000256" key="4">
    <source>
        <dbReference type="RuleBase" id="RU369009"/>
    </source>
</evidence>
<dbReference type="InterPro" id="IPR045322">
    <property type="entry name" value="HECTD1/TRIP12-like"/>
</dbReference>
<dbReference type="GO" id="GO:0061630">
    <property type="term" value="F:ubiquitin protein ligase activity"/>
    <property type="evidence" value="ECO:0007669"/>
    <property type="project" value="UniProtKB-UniRule"/>
</dbReference>
<feature type="compositionally biased region" description="Basic residues" evidence="5">
    <location>
        <begin position="170"/>
        <end position="185"/>
    </location>
</feature>
<evidence type="ECO:0000313" key="8">
    <source>
        <dbReference type="EMBL" id="QQP32924.1"/>
    </source>
</evidence>
<dbReference type="GO" id="GO:0009966">
    <property type="term" value="P:regulation of signal transduction"/>
    <property type="evidence" value="ECO:0007669"/>
    <property type="project" value="UniProtKB-ARBA"/>
</dbReference>
<dbReference type="FunFam" id="3.30.2160.10:FF:000013">
    <property type="entry name" value="E3 ubiquitin-protein ligase TRIP12 isoform X1"/>
    <property type="match status" value="1"/>
</dbReference>
<feature type="non-terminal residue" evidence="8">
    <location>
        <position position="1"/>
    </location>
</feature>
<sequence length="1178" mass="129952">VYSTSAGPGVRHKCIQAKLRMILHASPGLLREVLPVSTVSSQVAGMLSSGDLKIIIGALQISEILLQKMPEEFSVHFRREGVLHQAQKLSDPEDPLLPTMAAAAGNTEPTASSVAGASAIWTPSRSAWSSIPGPSSCPNVVYTDQLRVPKRREESSPDIAPSIRLSDMLKRKRVSKRPSLSRKGRHSEPSSAEPSTSRQSTTSWSTTEFTGDGSSSSSNNTPSRRSRFADKTSSLFSQLHPARWGRSPGASSDGRKDGSSSSSSSHLLKSPPSQSSTPATLAHGREKAQRWVRERASTFLESYFKESLGSRHPALTILRRLSVQVDHLSKKPKDGERSLKEIFSILQENDISPFEVSQSGLVPSLLKYLKTEEEETTAREISHEVRIRTFLSVFLGTPKSSPQEDQEDSLLLLPDPELISRARKFISKLNACLNHLEQFPIKMHDMTSGSSGVKSAGSTLRFFKTHHLKCNLQRHPSCSNLKSWKGGLVKIDPLALVQAIERYLISRGYGTASGDKDSGGSEEEDDDDDEMSDEEEEDGGHNNDDTLPSTSRGSTGGGTSSGGGGGGTSNSSSSSSDHRLEFLIGEHVLPYEMTVYQSIQQFGSIQPKMELSGLCGSPSIWARIHTIYYRPAAEEKQAEASSGKQKGDTIVVVVLVPAAVLARALRDSEINLWTEGIPPVHRSPLYTLLGDKLPKITSDPSSEVLCLLRVLHILNRYWWTLYPNNNSGGSGGGASLIEPSHSPVDFLNPKLSAKVNRQLQDPIIIMTSNLPPWLKDIARLCPFLFPFETRQLLFYVTSFDRDRALLRLLDSIPELGASDAGQERVTPDLDRKKRVISREDNLLKQSEQVMNELGSSRSLLEIQYENEFYTLVSKELQKLNLGSGRGKPKMGTHAPRHVQSMSIPAVASTRSSQRNKIKNKFHFLGKFIAKAVLDNRMIDIPFSQPFYQWLLRQESTLGLPDLRNVDPAIASTINSLEGIARKETKTGNGSKHQIKSLTMDGCPIQDLGLDFTLPGYPHIELRKGGKDIPVSIDNLSQYVGLVIHWLLIEGIGFQMESLREGFESVFPLSNLSMFYPEELEQIFCGSGPAGQPKSWDLKTLAESTKPDHGFNSESPAFKSLLEVMSSYNHEEQRQFLQFALNPPLTIVKKSFDSPHADPDDYLPSVMTCVNYLKLPDYS</sequence>
<comment type="similarity">
    <text evidence="4">Belongs to the UPL family. K-HECT subfamily.</text>
</comment>